<evidence type="ECO:0000256" key="17">
    <source>
        <dbReference type="ARBA" id="ARBA00030436"/>
    </source>
</evidence>
<dbReference type="InterPro" id="IPR007322">
    <property type="entry name" value="RNA_pol_bunyavir"/>
</dbReference>
<evidence type="ECO:0000256" key="12">
    <source>
        <dbReference type="ARBA" id="ARBA00022842"/>
    </source>
</evidence>
<evidence type="ECO:0000259" key="21">
    <source>
        <dbReference type="PROSITE" id="PS50525"/>
    </source>
</evidence>
<dbReference type="GO" id="GO:0006351">
    <property type="term" value="P:DNA-templated transcription"/>
    <property type="evidence" value="ECO:0007669"/>
    <property type="project" value="InterPro"/>
</dbReference>
<evidence type="ECO:0000256" key="7">
    <source>
        <dbReference type="ARBA" id="ARBA00018602"/>
    </source>
</evidence>
<evidence type="ECO:0000256" key="20">
    <source>
        <dbReference type="ARBA" id="ARBA00046037"/>
    </source>
</evidence>
<evidence type="ECO:0000256" key="8">
    <source>
        <dbReference type="ARBA" id="ARBA00022679"/>
    </source>
</evidence>
<dbReference type="GO" id="GO:0003968">
    <property type="term" value="F:RNA-directed RNA polymerase activity"/>
    <property type="evidence" value="ECO:0007669"/>
    <property type="project" value="UniProtKB-EC"/>
</dbReference>
<name>A0A5P9K5M8_9VIRU</name>
<protein>
    <recommendedName>
        <fullName evidence="7">RNA-directed RNA polymerase L</fullName>
        <ecNumber evidence="6">2.7.7.48</ecNumber>
    </recommendedName>
    <alternativeName>
        <fullName evidence="16">Large structural protein</fullName>
    </alternativeName>
    <alternativeName>
        <fullName evidence="18">Replicase</fullName>
    </alternativeName>
    <alternativeName>
        <fullName evidence="17">Transcriptase</fullName>
    </alternativeName>
</protein>
<dbReference type="Gene3D" id="3.90.70.80">
    <property type="match status" value="1"/>
</dbReference>
<evidence type="ECO:0000256" key="4">
    <source>
        <dbReference type="ARBA" id="ARBA00004328"/>
    </source>
</evidence>
<dbReference type="GO" id="GO:0039694">
    <property type="term" value="P:viral RNA genome replication"/>
    <property type="evidence" value="ECO:0007669"/>
    <property type="project" value="InterPro"/>
</dbReference>
<evidence type="ECO:0000313" key="23">
    <source>
        <dbReference type="EMBL" id="QFU19929.1"/>
    </source>
</evidence>
<dbReference type="EMBL" id="MN160343">
    <property type="protein sequence ID" value="QFU19929.1"/>
    <property type="molecule type" value="Genomic_RNA"/>
</dbReference>
<comment type="subcellular location">
    <subcellularLocation>
        <location evidence="3">Host Golgi apparatus</location>
    </subcellularLocation>
    <subcellularLocation>
        <location evidence="5">Host endoplasmic reticulum-Golgi intermediate compartment</location>
    </subcellularLocation>
    <subcellularLocation>
        <location evidence="4">Virion</location>
    </subcellularLocation>
</comment>
<keyword evidence="10" id="KW-0378">Hydrolase</keyword>
<evidence type="ECO:0000256" key="14">
    <source>
        <dbReference type="ARBA" id="ARBA00023184"/>
    </source>
</evidence>
<comment type="cofactor">
    <cofactor evidence="1">
        <name>Mn(2+)</name>
        <dbReference type="ChEBI" id="CHEBI:29035"/>
    </cofactor>
</comment>
<keyword evidence="9" id="KW-0479">Metal-binding</keyword>
<dbReference type="EMBL" id="MN160338">
    <property type="protein sequence ID" value="QFU19919.1"/>
    <property type="molecule type" value="Genomic_RNA"/>
</dbReference>
<dbReference type="GO" id="GO:0046872">
    <property type="term" value="F:metal ion binding"/>
    <property type="evidence" value="ECO:0007669"/>
    <property type="project" value="UniProtKB-KW"/>
</dbReference>
<keyword evidence="15" id="KW-0464">Manganese</keyword>
<dbReference type="Pfam" id="PF15518">
    <property type="entry name" value="L_protein_N"/>
    <property type="match status" value="1"/>
</dbReference>
<proteinExistence type="inferred from homology"/>
<evidence type="ECO:0000256" key="18">
    <source>
        <dbReference type="ARBA" id="ARBA00031012"/>
    </source>
</evidence>
<dbReference type="Pfam" id="PF12603">
    <property type="entry name" value="L_PA-C-like"/>
    <property type="match status" value="1"/>
</dbReference>
<dbReference type="PROSITE" id="PS50525">
    <property type="entry name" value="RDRP_SSRNA_NEG_SEG"/>
    <property type="match status" value="1"/>
</dbReference>
<keyword evidence="14" id="KW-1038">Host endoplasmic reticulum</keyword>
<dbReference type="InterPro" id="IPR029124">
    <property type="entry name" value="L_protein_N"/>
</dbReference>
<feature type="domain" description="RdRp catalytic" evidence="21">
    <location>
        <begin position="1480"/>
        <end position="1675"/>
    </location>
</feature>
<comment type="similarity">
    <text evidence="19">Belongs to the Bunyavirales RNA polymerase family.</text>
</comment>
<keyword evidence="11" id="KW-1040">Host Golgi apparatus</keyword>
<evidence type="ECO:0000256" key="19">
    <source>
        <dbReference type="ARBA" id="ARBA00034123"/>
    </source>
</evidence>
<evidence type="ECO:0000256" key="10">
    <source>
        <dbReference type="ARBA" id="ARBA00022801"/>
    </source>
</evidence>
<accession>A0A5P9K5M8</accession>
<evidence type="ECO:0000256" key="6">
    <source>
        <dbReference type="ARBA" id="ARBA00012494"/>
    </source>
</evidence>
<dbReference type="EC" id="2.7.7.48" evidence="6"/>
<dbReference type="GO" id="GO:0016787">
    <property type="term" value="F:hydrolase activity"/>
    <property type="evidence" value="ECO:0007669"/>
    <property type="project" value="UniProtKB-KW"/>
</dbReference>
<evidence type="ECO:0000256" key="9">
    <source>
        <dbReference type="ARBA" id="ARBA00022723"/>
    </source>
</evidence>
<evidence type="ECO:0000256" key="1">
    <source>
        <dbReference type="ARBA" id="ARBA00001936"/>
    </source>
</evidence>
<evidence type="ECO:0000313" key="22">
    <source>
        <dbReference type="EMBL" id="QFU19919.1"/>
    </source>
</evidence>
<dbReference type="InterPro" id="IPR007099">
    <property type="entry name" value="RNA-dir_pol_NSvirus"/>
</dbReference>
<comment type="function">
    <text evidence="20">RNA-dependent RNA polymerase, which is responsible for the replication and transcription of the viral RNA genome using antigenomic RNA as an intermediate. During transcription, synthesizes subgenomic RNAs and assures their capping by a cap-snatching mechanism, which involves the endonuclease activity cleaving the host capped pre-mRNAs. These short capped RNAs are then used as primers for viral transcription. The 3'-end of subgenomic mRNAs molecules are not polyadenylated. During replication, the polymerase binds the 5' and 3' vRNA extremities at distinct sites. In turn, significant conformational changes occur in the polymerase and in vRNA to initiate active RNA synthesis. As a consequence of the use of the same enzyme for both transcription and replication, these mechanisms need to be well coordinated.</text>
</comment>
<organism evidence="23">
    <name type="scientific">European wheat striate mosaic virus</name>
    <dbReference type="NCBI Taxonomy" id="2661631"/>
    <lineage>
        <taxon>Viruses</taxon>
        <taxon>Riboviria</taxon>
        <taxon>Orthornavirae</taxon>
        <taxon>Negarnaviricota</taxon>
        <taxon>Polyploviricotina</taxon>
        <taxon>Bunyaviricetes</taxon>
        <taxon>Hareavirales</taxon>
        <taxon>Phenuiviridae</taxon>
        <taxon>Tenuivirus</taxon>
        <taxon>Tenuivirus eurotritici</taxon>
    </lineage>
</organism>
<evidence type="ECO:0000256" key="2">
    <source>
        <dbReference type="ARBA" id="ARBA00001946"/>
    </source>
</evidence>
<evidence type="ECO:0000256" key="11">
    <source>
        <dbReference type="ARBA" id="ARBA00022812"/>
    </source>
</evidence>
<dbReference type="Pfam" id="PF04196">
    <property type="entry name" value="Bunya_RdRp"/>
    <property type="match status" value="1"/>
</dbReference>
<sequence length="2910" mass="335937">MMKGLEYDRGEIPEEYEGRVVVYNNKRYPIDGILTDDKSNEEVVKNAGGGHCLYYSLVDAMGSTNSERDARHLCKKLHMSGAIHVYDEKDRSEILREVDWYQSDQWGTNLSISLFCMTVGVNAVIEIRGAAESLGKCTLKFLGHSDLTIYLVNQAGLHYEGRTPDYEIRPNLTEILYRYLNGVNVPNQQIHNTLGIKIKKMDRNEYLDVKWKNSTSELLKEIAKRYYNINDEIDLKALDIVLIRNKTIISSLDLFGRILGFDYTLTKVLDDDPEELRMRRMVEITNQGGRKFWFYEKLSDKKVGYISKAGNIRLFDNLQILSLHGIQESLIADMKRDLDLTDTDEELNRRCDENLMMMCGEDSMAWTRFGRGLLLTFQYLRSCSDRRVNLVMAPRSETPAVGSIIVARLPYTIGLFNMDDPIYLYHPDGRISRVKLTKSLSMKVEHELDKDRFVSTIFPSTNSVLRLEEYSNTPGTGFTFPPFVVGETAIVKTPSVKTSKTDDHIIEIKYDDDDRNTFSETIKPNFIYRKPIATCKNIIHDFVFDFLAKETDMSFKEADLSIGDSDDNQTPDLILNLSTANERKYVVYEFTTRSTDSRDSLVRSVEEKGLKYKEAIIKRCSILKVDIAYYVIAVSLDAVATNNTSLSRTIIDELIVRLRVANQVRIQLSDLGFDISSNESMASDIHKLQMMFKTNFPNDKFIEPITEKLVSDFIRPLDEGQKKYVKDLEESVEKKVQSMMKEHTDNIYDDDGMSGYSRRMAESELTKTKEMENEYLANFDKDNYRDSMKAPVQLPLIIPTRTDPTLNFTHYELFKQFSKMENDGSTIYSVWYDAIMGWNAIQHDDRLDELEVSMLDSTIAKEVQDRYKKDRKKYNRTVFAIESEHAIDLAKIGINARSHLDNPAVQAYRDESRRPFSVRTTYTDDIELFTQKQCLELEEKEEYSSIENVIDLILNAIDLHDPADEKQIWNNVSNHANTRLAIYSKFISDLATELTISMSQNCNHNTFILKKLRDFNCYLLIKPVNLRSNIFFSLYVPEASYVSHNTTFKKLEGGPAGYLTDFVSANMSKLVNWVRCEAVMLSQRGFWNEFYYACPDAADVSNRDNSEIGVKVTQMMSWVLILLLNDKHQTEEMVTLSRFIHMEGFVTFPKWPNPSKMFAKFSLTPRSRLEVLIIRRMIKLMYWYAQHPIRFSIVDNKKVWGGFKNPFLLNDTGSLDDIEDQDQMLNLFYLGYLKNKDEEAESNAMGQIVTKILGWENVLPESRRYLGAQDPPIGEVRKHEFSISYVKHLCDKFLERISKTHNITDPKKYLGDKILKHLNNEFVESLASLKASSNFSYDYYWYKPNKSLKNKEVSRAKDVTDSNGEIKEECKKNIYHRSKVIEKLTTIVKGMDPNAELRIVSDLLPLAMKELNENKCMHICIFKKNQHGGLREIYVLNIFERIMQKTIEDFSRAILESCPSETMTSPKNKFKIPEKHNQEARLKMGQNYITLSTSDDASKWSQGHYVSKFMCMMLRLTPDYLHGFIVQSLQLWHHKKIFLGDQLLTLFNENVEIHTMDSAVKQVFDVYKGREKVRWMNPGQAFIETESGMMQGILHYTSSLFHAIYLDHLRESCEKELTIALRAMDNGQDHKCVVDNMESSDDSSFMISVPYIDSNPAFNLSVMIIANSWFDKKELLGYYLGIYKSPKSTTNTLFVMEFNSEFFFGGDVHRPTFRWVNAAILVGEQETLAGVQEEMSNTLKDVIEGGGSFFLAFMVQVAQAVLHYRLLGSSVAPIWPAFETLLKNSYDPALGFFLMDNPKCAGLMGFNYNLWNACASSPLGEKYEEMIESEMNSDKQTLRAVTEDTMNTGLVTRTTMVGHGNKKRWLKMMKELDLGEDIYDEIEENPRIYFFHSTNATELKQKIAIKVKSPGVIQSLSKGNMLSKRIATSAFFLSRHIVFTMSAYYDTDPEECKTSLIKELIRSSMIPCKRLWTDEFNTDLHPRYIETSDPTEPLESEMLKMLEDHLPISTHRIDVSRKLFLEKYAATQCGKSSLKEIDDMTLMTCTAQLLGVCLLVYKRVSRSKYELELKLDKVGRVKSTLVVYRDEDGRAKAEIDDLNPYRTTIRYDNESFERYQNTIALLFPCHADYLSLKETLGQIEFQYAHQEKNMRRRVRADVHLTGIEGLSRFPLYAVAVSKWFGVKTLPAHDKVYDILWNTYRERYPWLGPSIQATMLSGPYKKAQGIVNFTSRDKDKHRVVHLVGSFGKNTRGNINLITAIKDNFSNGIAFKGDIFDIKAKETRENFDSLISIMTTLSQSPLPQSERIGIVRSLLVKGNDIARSALHWGSRRNKFSMYQTILRSDPDLILNGASRTRDDLHDMLYDKLPMKLAQITEDEFQESVVRVEDAIESLKNRGIYVWDPERSSDIYEFVNRQDIRCYMLLLEANSVAEAYSEYVAEYKRTANGDDIMRFKTLFAEEGVRNWYYMIDEGSITSWQGYIEQKKKFESERINIVESIRNEKLGIIGSYTNIQERNKEGNYYGKGEWRGTFDDKDVVINVDSRESNDGTIKTHIVKVTISNPSDLVGFIHQLKNWCRDNHIDNDCSTPPKSWALKQNEIHLCNLLSFKKQQFKNPGCPLIYNSYLKTKEWTDIQKFVLDLTTHSLRLCNNYGRNGRINLATIMTAKLQMSDIQVFRSLPSQLESGPQIRRERMMTSTIVLPGWVVDWLLWRSSPNDGSNILSLISEDPQARAFFQCDSYAEWLKKLYMTAVNTVINNPRLIMNHDGSTESDYSEEVTPSNTAPEEYKSVMERMNTLMNNGSLDSIVRDSCLSALYKIPELGDLLVEKEEVFRDDLTSCHPLLVSYVRAMVRDIGIEDMMTLHQQCLDREQYVISTNAILRYKEVLKFMFPRLKDTSFQRKVIPGHLYIPRV</sequence>
<comment type="cofactor">
    <cofactor evidence="2">
        <name>Mg(2+)</name>
        <dbReference type="ChEBI" id="CHEBI:18420"/>
    </cofactor>
</comment>
<evidence type="ECO:0000256" key="13">
    <source>
        <dbReference type="ARBA" id="ARBA00022844"/>
    </source>
</evidence>
<dbReference type="GO" id="GO:0044423">
    <property type="term" value="C:virion component"/>
    <property type="evidence" value="ECO:0007669"/>
    <property type="project" value="UniProtKB-KW"/>
</dbReference>
<evidence type="ECO:0000256" key="5">
    <source>
        <dbReference type="ARBA" id="ARBA00004452"/>
    </source>
</evidence>
<evidence type="ECO:0000256" key="16">
    <source>
        <dbReference type="ARBA" id="ARBA00030285"/>
    </source>
</evidence>
<keyword evidence="8" id="KW-0808">Transferase</keyword>
<reference evidence="23" key="1">
    <citation type="journal article" date="2019" name="Phytopathology">
        <title>Sixty Years after the First Description: Genome Sequence and Biological Characterization of European Wheat Striate Mosaic Virus Infecting Cereal Crops.</title>
        <authorList>
            <person name="Somera M."/>
            <person name="Kvarnheden A."/>
            <person name="Desbiez C."/>
            <person name="Blystad D.R."/>
            <person name="Soovali P."/>
            <person name="Kundu J.K."/>
            <person name="Gantsovski M."/>
            <person name="Nygren J."/>
            <person name="Lecoq H."/>
            <person name="Verdin E."/>
            <person name="Spetz C."/>
            <person name="Tamisier L."/>
            <person name="Truve E."/>
            <person name="Massart S."/>
        </authorList>
    </citation>
    <scope>NUCLEOTIDE SEQUENCE</scope>
    <source>
        <strain evidence="22">Avinurme2</strain>
        <strain evidence="23">Avinurme4b</strain>
    </source>
</reference>
<dbReference type="InterPro" id="IPR022531">
    <property type="entry name" value="L_PA-C-like"/>
</dbReference>
<dbReference type="GO" id="GO:0044172">
    <property type="term" value="C:host cell endoplasmic reticulum-Golgi intermediate compartment"/>
    <property type="evidence" value="ECO:0007669"/>
    <property type="project" value="UniProtKB-SubCell"/>
</dbReference>
<evidence type="ECO:0000256" key="3">
    <source>
        <dbReference type="ARBA" id="ARBA00004136"/>
    </source>
</evidence>
<dbReference type="GO" id="GO:0044177">
    <property type="term" value="C:host cell Golgi apparatus"/>
    <property type="evidence" value="ECO:0007669"/>
    <property type="project" value="UniProtKB-SubCell"/>
</dbReference>
<evidence type="ECO:0000256" key="15">
    <source>
        <dbReference type="ARBA" id="ARBA00023211"/>
    </source>
</evidence>
<keyword evidence="12" id="KW-0460">Magnesium</keyword>
<keyword evidence="13" id="KW-0946">Virion</keyword>